<protein>
    <submittedName>
        <fullName evidence="5">Uncharacterized protein</fullName>
    </submittedName>
</protein>
<gene>
    <name evidence="5" type="ORF">CEUTPL_LOCUS7919</name>
</gene>
<evidence type="ECO:0000256" key="4">
    <source>
        <dbReference type="RuleBase" id="RU003322"/>
    </source>
</evidence>
<dbReference type="SUPFAM" id="SSF100920">
    <property type="entry name" value="Heat shock protein 70kD (HSP70), peptide-binding domain"/>
    <property type="match status" value="1"/>
</dbReference>
<dbReference type="EMBL" id="OU892280">
    <property type="protein sequence ID" value="CAG9767354.1"/>
    <property type="molecule type" value="Genomic_DNA"/>
</dbReference>
<dbReference type="AlphaFoldDB" id="A0A9N9MR40"/>
<dbReference type="Pfam" id="PF00012">
    <property type="entry name" value="HSP70"/>
    <property type="match status" value="1"/>
</dbReference>
<dbReference type="PANTHER" id="PTHR19375">
    <property type="entry name" value="HEAT SHOCK PROTEIN 70KDA"/>
    <property type="match status" value="1"/>
</dbReference>
<keyword evidence="6" id="KW-1185">Reference proteome</keyword>
<reference evidence="5" key="1">
    <citation type="submission" date="2022-01" db="EMBL/GenBank/DDBJ databases">
        <authorList>
            <person name="King R."/>
        </authorList>
    </citation>
    <scope>NUCLEOTIDE SEQUENCE</scope>
</reference>
<dbReference type="PROSITE" id="PS01036">
    <property type="entry name" value="HSP70_3"/>
    <property type="match status" value="1"/>
</dbReference>
<sequence length="636" mass="72393">MGKPIMIDSQPDGASKEPRDKIAIGIDLGTTFTAAAVFRNNNPEIIINKEGNRLTLSAVFYPPENLSPIVGELGEDRSTKCPNNFIYDTKRIIGRSNDDVYVNNFISKEKARKFGMQLCKEFPGNSPYIKLVSTNKDSKNIVTPEQVSAEILKYIKESAEIYLGSDVTEAVISIPAYFSYPQREATKRAAESVGLTVLKLITEPVAAAIHYTHGKIVNDTRLLVVDLGGGTLDVSVIKCTKDKFEVLAVEGDMFLGGRDFDEIIFEYLRQQIARFGTSITDPNTSRGQRFLYRLKKIAVKYKKYLSLKHEYSMDIDCGADEVYEIALSRVKFEELSRELFDRVINKIRKCLEINNISKESIDKVVLTGGSTRIPKIYEELTKLFNGKKPYADLNPDEAVALGASIHVALLKNNLQQLETYQLREVAPHSLGILAKYDLMVTFIQKGTVLPAYVKQVMETSENDQQSVVFNIYEGERKHCIHNKKIGEFIIADLPSGKAGEIEFEVFFILDENGLLQVKASEIKTKKSNNLKIKMENLSLCDNSIHSLEYESLIDETDRQYEEFYRLRLLIDTYCSRIIYDVEQPFYKTKKDVLIKKIDKFKKVCEPLPFKEIDILRAEYEKLQRRINDTLNSKLED</sequence>
<comment type="similarity">
    <text evidence="1 4">Belongs to the heat shock protein 70 family.</text>
</comment>
<dbReference type="Proteomes" id="UP001152799">
    <property type="component" value="Chromosome 4"/>
</dbReference>
<dbReference type="PROSITE" id="PS00329">
    <property type="entry name" value="HSP70_2"/>
    <property type="match status" value="1"/>
</dbReference>
<keyword evidence="3 4" id="KW-0067">ATP-binding</keyword>
<evidence type="ECO:0000256" key="3">
    <source>
        <dbReference type="ARBA" id="ARBA00022840"/>
    </source>
</evidence>
<keyword evidence="2 4" id="KW-0547">Nucleotide-binding</keyword>
<name>A0A9N9MR40_9CUCU</name>
<dbReference type="SUPFAM" id="SSF53067">
    <property type="entry name" value="Actin-like ATPase domain"/>
    <property type="match status" value="2"/>
</dbReference>
<dbReference type="PRINTS" id="PR00301">
    <property type="entry name" value="HEATSHOCK70"/>
</dbReference>
<organism evidence="5 6">
    <name type="scientific">Ceutorhynchus assimilis</name>
    <name type="common">cabbage seed weevil</name>
    <dbReference type="NCBI Taxonomy" id="467358"/>
    <lineage>
        <taxon>Eukaryota</taxon>
        <taxon>Metazoa</taxon>
        <taxon>Ecdysozoa</taxon>
        <taxon>Arthropoda</taxon>
        <taxon>Hexapoda</taxon>
        <taxon>Insecta</taxon>
        <taxon>Pterygota</taxon>
        <taxon>Neoptera</taxon>
        <taxon>Endopterygota</taxon>
        <taxon>Coleoptera</taxon>
        <taxon>Polyphaga</taxon>
        <taxon>Cucujiformia</taxon>
        <taxon>Curculionidae</taxon>
        <taxon>Ceutorhynchinae</taxon>
        <taxon>Ceutorhynchus</taxon>
    </lineage>
</organism>
<evidence type="ECO:0000313" key="6">
    <source>
        <dbReference type="Proteomes" id="UP001152799"/>
    </source>
</evidence>
<dbReference type="InterPro" id="IPR043129">
    <property type="entry name" value="ATPase_NBD"/>
</dbReference>
<evidence type="ECO:0000256" key="1">
    <source>
        <dbReference type="ARBA" id="ARBA00007381"/>
    </source>
</evidence>
<proteinExistence type="inferred from homology"/>
<evidence type="ECO:0000313" key="5">
    <source>
        <dbReference type="EMBL" id="CAG9767354.1"/>
    </source>
</evidence>
<dbReference type="OrthoDB" id="6718630at2759"/>
<dbReference type="InterPro" id="IPR018181">
    <property type="entry name" value="Heat_shock_70_CS"/>
</dbReference>
<dbReference type="GO" id="GO:0140662">
    <property type="term" value="F:ATP-dependent protein folding chaperone"/>
    <property type="evidence" value="ECO:0007669"/>
    <property type="project" value="InterPro"/>
</dbReference>
<dbReference type="Gene3D" id="3.30.420.40">
    <property type="match status" value="2"/>
</dbReference>
<dbReference type="Gene3D" id="3.90.640.10">
    <property type="entry name" value="Actin, Chain A, domain 4"/>
    <property type="match status" value="1"/>
</dbReference>
<accession>A0A9N9MR40</accession>
<dbReference type="InterPro" id="IPR029047">
    <property type="entry name" value="HSP70_peptide-bd_sf"/>
</dbReference>
<evidence type="ECO:0000256" key="2">
    <source>
        <dbReference type="ARBA" id="ARBA00022741"/>
    </source>
</evidence>
<dbReference type="InterPro" id="IPR013126">
    <property type="entry name" value="Hsp_70_fam"/>
</dbReference>
<dbReference type="FunFam" id="3.90.640.10:FF:000003">
    <property type="entry name" value="Molecular chaperone DnaK"/>
    <property type="match status" value="1"/>
</dbReference>
<dbReference type="GO" id="GO:0005524">
    <property type="term" value="F:ATP binding"/>
    <property type="evidence" value="ECO:0007669"/>
    <property type="project" value="UniProtKB-KW"/>
</dbReference>
<dbReference type="Gene3D" id="2.60.34.10">
    <property type="entry name" value="Substrate Binding Domain Of DNAk, Chain A, domain 1"/>
    <property type="match status" value="1"/>
</dbReference>